<keyword evidence="18" id="KW-0325">Glycoprotein</keyword>
<evidence type="ECO:0000256" key="21">
    <source>
        <dbReference type="ARBA" id="ARBA00030364"/>
    </source>
</evidence>
<keyword evidence="9" id="KW-0963">Cytoplasm</keyword>
<dbReference type="EMBL" id="WKFB01000524">
    <property type="protein sequence ID" value="KAF6720486.1"/>
    <property type="molecule type" value="Genomic_DNA"/>
</dbReference>
<evidence type="ECO:0000256" key="17">
    <source>
        <dbReference type="ARBA" id="ARBA00023157"/>
    </source>
</evidence>
<organism evidence="26 27">
    <name type="scientific">Oryzias melastigma</name>
    <name type="common">Marine medaka</name>
    <dbReference type="NCBI Taxonomy" id="30732"/>
    <lineage>
        <taxon>Eukaryota</taxon>
        <taxon>Metazoa</taxon>
        <taxon>Chordata</taxon>
        <taxon>Craniata</taxon>
        <taxon>Vertebrata</taxon>
        <taxon>Euteleostomi</taxon>
        <taxon>Actinopterygii</taxon>
        <taxon>Neopterygii</taxon>
        <taxon>Teleostei</taxon>
        <taxon>Neoteleostei</taxon>
        <taxon>Acanthomorphata</taxon>
        <taxon>Ovalentaria</taxon>
        <taxon>Atherinomorphae</taxon>
        <taxon>Beloniformes</taxon>
        <taxon>Adrianichthyidae</taxon>
        <taxon>Oryziinae</taxon>
        <taxon>Oryzias</taxon>
    </lineage>
</organism>
<dbReference type="GO" id="GO:0005125">
    <property type="term" value="F:cytokine activity"/>
    <property type="evidence" value="ECO:0007669"/>
    <property type="project" value="TreeGrafter"/>
</dbReference>
<evidence type="ECO:0000256" key="20">
    <source>
        <dbReference type="ARBA" id="ARBA00023273"/>
    </source>
</evidence>
<dbReference type="Gene3D" id="1.20.1250.10">
    <property type="match status" value="1"/>
</dbReference>
<dbReference type="GO" id="GO:0005576">
    <property type="term" value="C:extracellular region"/>
    <property type="evidence" value="ECO:0007669"/>
    <property type="project" value="UniProtKB-SubCell"/>
</dbReference>
<keyword evidence="8" id="KW-1003">Cell membrane</keyword>
<evidence type="ECO:0000256" key="8">
    <source>
        <dbReference type="ARBA" id="ARBA00022475"/>
    </source>
</evidence>
<evidence type="ECO:0000256" key="19">
    <source>
        <dbReference type="ARBA" id="ARBA00023212"/>
    </source>
</evidence>
<evidence type="ECO:0000256" key="9">
    <source>
        <dbReference type="ARBA" id="ARBA00022490"/>
    </source>
</evidence>
<keyword evidence="12" id="KW-0732">Signal</keyword>
<accession>A0A834F3Y6</accession>
<evidence type="ECO:0000256" key="24">
    <source>
        <dbReference type="SAM" id="MobiDB-lite"/>
    </source>
</evidence>
<keyword evidence="20" id="KW-0966">Cell projection</keyword>
<evidence type="ECO:0000256" key="5">
    <source>
        <dbReference type="ARBA" id="ARBA00004613"/>
    </source>
</evidence>
<evidence type="ECO:0000256" key="14">
    <source>
        <dbReference type="ARBA" id="ARBA00022989"/>
    </source>
</evidence>
<evidence type="ECO:0000256" key="22">
    <source>
        <dbReference type="ARBA" id="ARBA00032898"/>
    </source>
</evidence>
<evidence type="ECO:0000256" key="1">
    <source>
        <dbReference type="ARBA" id="ARBA00004245"/>
    </source>
</evidence>
<dbReference type="Pfam" id="PF02404">
    <property type="entry name" value="SCF"/>
    <property type="match status" value="1"/>
</dbReference>
<dbReference type="GO" id="GO:0005856">
    <property type="term" value="C:cytoskeleton"/>
    <property type="evidence" value="ECO:0007669"/>
    <property type="project" value="UniProtKB-SubCell"/>
</dbReference>
<dbReference type="GO" id="GO:0005886">
    <property type="term" value="C:plasma membrane"/>
    <property type="evidence" value="ECO:0007669"/>
    <property type="project" value="UniProtKB-SubCell"/>
</dbReference>
<evidence type="ECO:0000256" key="7">
    <source>
        <dbReference type="ARBA" id="ARBA00017304"/>
    </source>
</evidence>
<keyword evidence="17" id="KW-1015">Disulfide bond</keyword>
<evidence type="ECO:0000256" key="15">
    <source>
        <dbReference type="ARBA" id="ARBA00023030"/>
    </source>
</evidence>
<evidence type="ECO:0000256" key="25">
    <source>
        <dbReference type="SAM" id="Phobius"/>
    </source>
</evidence>
<dbReference type="Proteomes" id="UP000646548">
    <property type="component" value="Unassembled WGS sequence"/>
</dbReference>
<evidence type="ECO:0000256" key="3">
    <source>
        <dbReference type="ARBA" id="ARBA00004486"/>
    </source>
</evidence>
<reference evidence="26" key="1">
    <citation type="journal article" name="BMC Genomics">
        <title>Long-read sequencing and de novo genome assembly of marine medaka (Oryzias melastigma).</title>
        <authorList>
            <person name="Liang P."/>
            <person name="Saqib H.S.A."/>
            <person name="Ni X."/>
            <person name="Shen Y."/>
        </authorList>
    </citation>
    <scope>NUCLEOTIDE SEQUENCE</scope>
    <source>
        <strain evidence="26">Bigg-433</strain>
    </source>
</reference>
<dbReference type="GO" id="GO:0008284">
    <property type="term" value="P:positive regulation of cell population proliferation"/>
    <property type="evidence" value="ECO:0007669"/>
    <property type="project" value="TreeGrafter"/>
</dbReference>
<evidence type="ECO:0000256" key="11">
    <source>
        <dbReference type="ARBA" id="ARBA00022692"/>
    </source>
</evidence>
<evidence type="ECO:0000313" key="27">
    <source>
        <dbReference type="Proteomes" id="UP000646548"/>
    </source>
</evidence>
<dbReference type="InterPro" id="IPR009079">
    <property type="entry name" value="4_helix_cytokine-like_core"/>
</dbReference>
<evidence type="ECO:0000256" key="16">
    <source>
        <dbReference type="ARBA" id="ARBA00023136"/>
    </source>
</evidence>
<dbReference type="PANTHER" id="PTHR11574">
    <property type="entry name" value="KIT LIGAND"/>
    <property type="match status" value="1"/>
</dbReference>
<evidence type="ECO:0000256" key="6">
    <source>
        <dbReference type="ARBA" id="ARBA00010419"/>
    </source>
</evidence>
<proteinExistence type="inferred from homology"/>
<keyword evidence="13" id="KW-0130">Cell adhesion</keyword>
<keyword evidence="16 25" id="KW-0472">Membrane</keyword>
<dbReference type="GO" id="GO:0030027">
    <property type="term" value="C:lamellipodium"/>
    <property type="evidence" value="ECO:0007669"/>
    <property type="project" value="UniProtKB-SubCell"/>
</dbReference>
<comment type="subcellular location">
    <subcellularLocation>
        <location evidence="2">Cell membrane</location>
        <topology evidence="2">Single-pass type I membrane protein</topology>
    </subcellularLocation>
    <subcellularLocation>
        <location evidence="3">Cell projection</location>
        <location evidence="3">Filopodium</location>
    </subcellularLocation>
    <subcellularLocation>
        <location evidence="4">Cell projection</location>
        <location evidence="4">Lamellipodium</location>
    </subcellularLocation>
    <subcellularLocation>
        <location evidence="1">Cytoplasm</location>
        <location evidence="1">Cytoskeleton</location>
    </subcellularLocation>
    <subcellularLocation>
        <location evidence="5">Secreted</location>
    </subcellularLocation>
</comment>
<evidence type="ECO:0000313" key="26">
    <source>
        <dbReference type="EMBL" id="KAF6720486.1"/>
    </source>
</evidence>
<feature type="region of interest" description="Disordered" evidence="24">
    <location>
        <begin position="300"/>
        <end position="323"/>
    </location>
</feature>
<dbReference type="AlphaFoldDB" id="A0A834F3Y6"/>
<gene>
    <name evidence="26" type="ORF">FQA47_004792</name>
</gene>
<comment type="caution">
    <text evidence="26">The sequence shown here is derived from an EMBL/GenBank/DDBJ whole genome shotgun (WGS) entry which is preliminary data.</text>
</comment>
<dbReference type="GO" id="GO:0030175">
    <property type="term" value="C:filopodium"/>
    <property type="evidence" value="ECO:0007669"/>
    <property type="project" value="UniProtKB-SubCell"/>
</dbReference>
<keyword evidence="10" id="KW-0964">Secreted</keyword>
<evidence type="ECO:0000256" key="10">
    <source>
        <dbReference type="ARBA" id="ARBA00022525"/>
    </source>
</evidence>
<dbReference type="InterPro" id="IPR003452">
    <property type="entry name" value="SCF"/>
</dbReference>
<keyword evidence="19" id="KW-0206">Cytoskeleton</keyword>
<dbReference type="PANTHER" id="PTHR11574:SF0">
    <property type="entry name" value="KIT LIGAND"/>
    <property type="match status" value="1"/>
</dbReference>
<dbReference type="GO" id="GO:0008083">
    <property type="term" value="F:growth factor activity"/>
    <property type="evidence" value="ECO:0007669"/>
    <property type="project" value="UniProtKB-KW"/>
</dbReference>
<dbReference type="SUPFAM" id="SSF47266">
    <property type="entry name" value="4-helical cytokines"/>
    <property type="match status" value="1"/>
</dbReference>
<feature type="transmembrane region" description="Helical" evidence="25">
    <location>
        <begin position="262"/>
        <end position="282"/>
    </location>
</feature>
<dbReference type="GO" id="GO:0007155">
    <property type="term" value="P:cell adhesion"/>
    <property type="evidence" value="ECO:0007669"/>
    <property type="project" value="UniProtKB-KW"/>
</dbReference>
<evidence type="ECO:0000256" key="13">
    <source>
        <dbReference type="ARBA" id="ARBA00022889"/>
    </source>
</evidence>
<sequence>MHNCYKQLIFCIIQLFIGLKQKTSVLYRLPKCLWRSCRGGNAASDHQESRFLCFHRVFLSPEKHHPELKSKSWIHVCVRFLLFITLGVLSDTVDSNPITDDIVKLSVLKQNIPRDYNISVLYIPKELAEMCWVKINIFYLEDSLDKLARKFGNISSNKKDIEIFIDMLQDLRLKLMPVEPIMQDFACHYREGQWKTEEYFEYVEDLLTSTKDNILDDCDPPPCPTPPPTVLSPETTSSTNTCLGCSTRTARTGGYTGVPEKLLQSLPILFIPLLALVFLLVWKLQSKRNEEISQPSETVLFTEGTSPPTVDEASETLQVTETV</sequence>
<name>A0A834F3Y6_ORYME</name>
<keyword evidence="11 25" id="KW-0812">Transmembrane</keyword>
<dbReference type="GO" id="GO:0005173">
    <property type="term" value="F:stem cell factor receptor binding"/>
    <property type="evidence" value="ECO:0007669"/>
    <property type="project" value="InterPro"/>
</dbReference>
<protein>
    <recommendedName>
        <fullName evidence="7">Kit ligand</fullName>
    </recommendedName>
    <alternativeName>
        <fullName evidence="21">Mast cell growth factor</fullName>
    </alternativeName>
    <alternativeName>
        <fullName evidence="23">Stem cell factor</fullName>
    </alternativeName>
    <alternativeName>
        <fullName evidence="22">c-Kit ligand</fullName>
    </alternativeName>
</protein>
<keyword evidence="14 25" id="KW-1133">Transmembrane helix</keyword>
<evidence type="ECO:0000256" key="18">
    <source>
        <dbReference type="ARBA" id="ARBA00023180"/>
    </source>
</evidence>
<comment type="similarity">
    <text evidence="6">Belongs to the SCF family.</text>
</comment>
<evidence type="ECO:0000256" key="12">
    <source>
        <dbReference type="ARBA" id="ARBA00022729"/>
    </source>
</evidence>
<evidence type="ECO:0000256" key="23">
    <source>
        <dbReference type="ARBA" id="ARBA00033123"/>
    </source>
</evidence>
<evidence type="ECO:0000256" key="2">
    <source>
        <dbReference type="ARBA" id="ARBA00004251"/>
    </source>
</evidence>
<evidence type="ECO:0000256" key="4">
    <source>
        <dbReference type="ARBA" id="ARBA00004510"/>
    </source>
</evidence>
<keyword evidence="15" id="KW-0339">Growth factor</keyword>